<proteinExistence type="predicted"/>
<protein>
    <submittedName>
        <fullName evidence="1">Uncharacterized protein</fullName>
    </submittedName>
</protein>
<feature type="non-terminal residue" evidence="1">
    <location>
        <position position="1"/>
    </location>
</feature>
<gene>
    <name evidence="1" type="ORF">WMSIL1_LOCUS538</name>
</gene>
<accession>A0A564XVI9</accession>
<dbReference type="Proteomes" id="UP000321570">
    <property type="component" value="Unassembled WGS sequence"/>
</dbReference>
<keyword evidence="2" id="KW-1185">Reference proteome</keyword>
<dbReference type="EMBL" id="CABIJS010000011">
    <property type="protein sequence ID" value="VUZ38990.1"/>
    <property type="molecule type" value="Genomic_DNA"/>
</dbReference>
<reference evidence="1 2" key="1">
    <citation type="submission" date="2019-07" db="EMBL/GenBank/DDBJ databases">
        <authorList>
            <person name="Jastrzebski P J."/>
            <person name="Paukszto L."/>
            <person name="Jastrzebski P J."/>
        </authorList>
    </citation>
    <scope>NUCLEOTIDE SEQUENCE [LARGE SCALE GENOMIC DNA]</scope>
    <source>
        <strain evidence="1 2">WMS-il1</strain>
    </source>
</reference>
<sequence length="134" mass="15569">ESFDLDSEIFIKQLKDKSNEINHSQIDITLSTDSLLFLGEGDVFTIGNIFQPGERVELKLLHMLYPKNLSYESLYNTSKNSCAVKKQTAGQPTRYEIALRHGAYNWKICRTQTELRDFDRAIREAWLKIKVKQI</sequence>
<evidence type="ECO:0000313" key="2">
    <source>
        <dbReference type="Proteomes" id="UP000321570"/>
    </source>
</evidence>
<name>A0A564XVI9_HYMDI</name>
<feature type="non-terminal residue" evidence="1">
    <location>
        <position position="134"/>
    </location>
</feature>
<organism evidence="1 2">
    <name type="scientific">Hymenolepis diminuta</name>
    <name type="common">Rat tapeworm</name>
    <dbReference type="NCBI Taxonomy" id="6216"/>
    <lineage>
        <taxon>Eukaryota</taxon>
        <taxon>Metazoa</taxon>
        <taxon>Spiralia</taxon>
        <taxon>Lophotrochozoa</taxon>
        <taxon>Platyhelminthes</taxon>
        <taxon>Cestoda</taxon>
        <taxon>Eucestoda</taxon>
        <taxon>Cyclophyllidea</taxon>
        <taxon>Hymenolepididae</taxon>
        <taxon>Hymenolepis</taxon>
    </lineage>
</organism>
<evidence type="ECO:0000313" key="1">
    <source>
        <dbReference type="EMBL" id="VUZ38990.1"/>
    </source>
</evidence>
<dbReference type="AlphaFoldDB" id="A0A564XVI9"/>